<feature type="compositionally biased region" description="Polar residues" evidence="1">
    <location>
        <begin position="26"/>
        <end position="38"/>
    </location>
</feature>
<dbReference type="Proteomes" id="UP001295444">
    <property type="component" value="Chromosome 02"/>
</dbReference>
<evidence type="ECO:0000313" key="3">
    <source>
        <dbReference type="Proteomes" id="UP001295444"/>
    </source>
</evidence>
<evidence type="ECO:0000313" key="2">
    <source>
        <dbReference type="EMBL" id="CAH2247706.1"/>
    </source>
</evidence>
<protein>
    <submittedName>
        <fullName evidence="2">Uncharacterized protein</fullName>
    </submittedName>
</protein>
<keyword evidence="3" id="KW-1185">Reference proteome</keyword>
<evidence type="ECO:0000256" key="1">
    <source>
        <dbReference type="SAM" id="MobiDB-lite"/>
    </source>
</evidence>
<accession>A0AAD1RBW9</accession>
<reference evidence="2" key="1">
    <citation type="submission" date="2022-03" db="EMBL/GenBank/DDBJ databases">
        <authorList>
            <person name="Alioto T."/>
            <person name="Alioto T."/>
            <person name="Gomez Garrido J."/>
        </authorList>
    </citation>
    <scope>NUCLEOTIDE SEQUENCE</scope>
</reference>
<sequence>MQSPPQYKTGPPTHKAQQDPQYAIPCSNNSSPRKTSLTYGEHNLHPPKIIHFIHSPINHIPESTSLLVTLNALSQVTTTGVGVISWLDHTDISLTLQVHNLIRPWTWKLNPLLLHDIDITESIAKDLTDYFELNASIPDHTLCHP</sequence>
<dbReference type="EMBL" id="OW240913">
    <property type="protein sequence ID" value="CAH2247706.1"/>
    <property type="molecule type" value="Genomic_DNA"/>
</dbReference>
<feature type="region of interest" description="Disordered" evidence="1">
    <location>
        <begin position="1"/>
        <end position="40"/>
    </location>
</feature>
<proteinExistence type="predicted"/>
<name>A0AAD1RBW9_PELCU</name>
<dbReference type="AlphaFoldDB" id="A0AAD1RBW9"/>
<organism evidence="2 3">
    <name type="scientific">Pelobates cultripes</name>
    <name type="common">Western spadefoot toad</name>
    <dbReference type="NCBI Taxonomy" id="61616"/>
    <lineage>
        <taxon>Eukaryota</taxon>
        <taxon>Metazoa</taxon>
        <taxon>Chordata</taxon>
        <taxon>Craniata</taxon>
        <taxon>Vertebrata</taxon>
        <taxon>Euteleostomi</taxon>
        <taxon>Amphibia</taxon>
        <taxon>Batrachia</taxon>
        <taxon>Anura</taxon>
        <taxon>Pelobatoidea</taxon>
        <taxon>Pelobatidae</taxon>
        <taxon>Pelobates</taxon>
    </lineage>
</organism>
<gene>
    <name evidence="2" type="ORF">PECUL_23A030943</name>
</gene>